<evidence type="ECO:0000313" key="1">
    <source>
        <dbReference type="EMBL" id="AZV43416.1"/>
    </source>
</evidence>
<sequence length="66" mass="7542">MGLLVSNVPDPAPTFSFILQIMGKFNSKNSEITFEFELVEQNPTDIIQNFNKENYDFAMIYASIMS</sequence>
<evidence type="ECO:0008006" key="3">
    <source>
        <dbReference type="Google" id="ProtNLM"/>
    </source>
</evidence>
<accession>A0A3T0KSP4</accession>
<dbReference type="KEGG" id="pasa:BAOM_2807"/>
<organism evidence="1 2">
    <name type="scientific">Peribacillus asahii</name>
    <dbReference type="NCBI Taxonomy" id="228899"/>
    <lineage>
        <taxon>Bacteria</taxon>
        <taxon>Bacillati</taxon>
        <taxon>Bacillota</taxon>
        <taxon>Bacilli</taxon>
        <taxon>Bacillales</taxon>
        <taxon>Bacillaceae</taxon>
        <taxon>Peribacillus</taxon>
    </lineage>
</organism>
<proteinExistence type="predicted"/>
<name>A0A3T0KSP4_9BACI</name>
<protein>
    <recommendedName>
        <fullName evidence="3">ABC transporter substrate-binding protein</fullName>
    </recommendedName>
</protein>
<dbReference type="AlphaFoldDB" id="A0A3T0KSP4"/>
<dbReference type="Proteomes" id="UP000283095">
    <property type="component" value="Chromosome"/>
</dbReference>
<reference evidence="1 2" key="1">
    <citation type="submission" date="2018-01" db="EMBL/GenBank/DDBJ databases">
        <title>Bacillus asahii Genome sequencing and assembly.</title>
        <authorList>
            <person name="Jiang H."/>
            <person name="Feng Y."/>
            <person name="Zhao F."/>
            <person name="Lin X."/>
        </authorList>
    </citation>
    <scope>NUCLEOTIDE SEQUENCE [LARGE SCALE GENOMIC DNA]</scope>
    <source>
        <strain evidence="1 2">OM18</strain>
    </source>
</reference>
<dbReference type="RefSeq" id="WP_127760618.1">
    <property type="nucleotide sequence ID" value="NZ_CP026095.1"/>
</dbReference>
<dbReference type="EMBL" id="CP026095">
    <property type="protein sequence ID" value="AZV43416.1"/>
    <property type="molecule type" value="Genomic_DNA"/>
</dbReference>
<gene>
    <name evidence="1" type="ORF">BAOM_2807</name>
</gene>
<dbReference type="OrthoDB" id="9803735at2"/>
<evidence type="ECO:0000313" key="2">
    <source>
        <dbReference type="Proteomes" id="UP000283095"/>
    </source>
</evidence>